<dbReference type="RefSeq" id="WP_167743204.1">
    <property type="nucleotide sequence ID" value="NZ_CP060414.2"/>
</dbReference>
<proteinExistence type="predicted"/>
<keyword evidence="3" id="KW-1185">Reference proteome</keyword>
<protein>
    <submittedName>
        <fullName evidence="2">Uncharacterized protein</fullName>
    </submittedName>
</protein>
<evidence type="ECO:0000256" key="1">
    <source>
        <dbReference type="SAM" id="Phobius"/>
    </source>
</evidence>
<dbReference type="Proteomes" id="UP000516412">
    <property type="component" value="Chromosome"/>
</dbReference>
<keyword evidence="1" id="KW-0812">Transmembrane</keyword>
<organism evidence="2 3">
    <name type="scientific">Neisseria musculi</name>
    <dbReference type="NCBI Taxonomy" id="1815583"/>
    <lineage>
        <taxon>Bacteria</taxon>
        <taxon>Pseudomonadati</taxon>
        <taxon>Pseudomonadota</taxon>
        <taxon>Betaproteobacteria</taxon>
        <taxon>Neisseriales</taxon>
        <taxon>Neisseriaceae</taxon>
        <taxon>Neisseria</taxon>
    </lineage>
</organism>
<accession>A0A7H1MAV3</accession>
<dbReference type="KEGG" id="nmus:H7A79_0259"/>
<evidence type="ECO:0000313" key="2">
    <source>
        <dbReference type="EMBL" id="QNT58768.1"/>
    </source>
</evidence>
<dbReference type="EMBL" id="CP060414">
    <property type="protein sequence ID" value="QNT58768.1"/>
    <property type="molecule type" value="Genomic_DNA"/>
</dbReference>
<dbReference type="AlphaFoldDB" id="A0A7H1MAV3"/>
<keyword evidence="1" id="KW-1133">Transmembrane helix</keyword>
<name>A0A7H1MAV3_9NEIS</name>
<keyword evidence="1" id="KW-0472">Membrane</keyword>
<feature type="transmembrane region" description="Helical" evidence="1">
    <location>
        <begin position="6"/>
        <end position="29"/>
    </location>
</feature>
<reference evidence="2" key="1">
    <citation type="submission" date="2024-06" db="EMBL/GenBank/DDBJ databases">
        <title>Complete Genome Sequence of mouse commensal type strain Neisseria musculi.</title>
        <authorList>
            <person name="Thapa E."/>
            <person name="Aluvathingal J."/>
            <person name="Nadendla S."/>
            <person name="Mehta A."/>
            <person name="Tettelin H."/>
            <person name="Weyand N.J."/>
        </authorList>
    </citation>
    <scope>NUCLEOTIDE SEQUENCE</scope>
    <source>
        <strain evidence="2">NW831</strain>
    </source>
</reference>
<gene>
    <name evidence="2" type="ORF">H7A79_0259</name>
</gene>
<sequence>MIDRLMPIFAVIGVLFMLGYTGLAAWAVYNSLFPFKKKTLKRTPHTTV</sequence>
<evidence type="ECO:0000313" key="3">
    <source>
        <dbReference type="Proteomes" id="UP000516412"/>
    </source>
</evidence>